<reference evidence="2 3" key="1">
    <citation type="submission" date="2013-11" db="EMBL/GenBank/DDBJ databases">
        <title>The Genome Sequence of Phytophthora parasitica P1569.</title>
        <authorList>
            <consortium name="The Broad Institute Genomics Platform"/>
            <person name="Russ C."/>
            <person name="Tyler B."/>
            <person name="Panabieres F."/>
            <person name="Shan W."/>
            <person name="Tripathy S."/>
            <person name="Grunwald N."/>
            <person name="Machado M."/>
            <person name="Johnson C.S."/>
            <person name="Arredondo F."/>
            <person name="Hong C."/>
            <person name="Coffey M."/>
            <person name="Young S.K."/>
            <person name="Zeng Q."/>
            <person name="Gargeya S."/>
            <person name="Fitzgerald M."/>
            <person name="Abouelleil A."/>
            <person name="Alvarado L."/>
            <person name="Chapman S.B."/>
            <person name="Gainer-Dewar J."/>
            <person name="Goldberg J."/>
            <person name="Griggs A."/>
            <person name="Gujja S."/>
            <person name="Hansen M."/>
            <person name="Howarth C."/>
            <person name="Imamovic A."/>
            <person name="Ireland A."/>
            <person name="Larimer J."/>
            <person name="McCowan C."/>
            <person name="Murphy C."/>
            <person name="Pearson M."/>
            <person name="Poon T.W."/>
            <person name="Priest M."/>
            <person name="Roberts A."/>
            <person name="Saif S."/>
            <person name="Shea T."/>
            <person name="Sykes S."/>
            <person name="Wortman J."/>
            <person name="Nusbaum C."/>
            <person name="Birren B."/>
        </authorList>
    </citation>
    <scope>NUCLEOTIDE SEQUENCE [LARGE SCALE GENOMIC DNA]</scope>
    <source>
        <strain evidence="2 3">P1569</strain>
    </source>
</reference>
<evidence type="ECO:0000313" key="3">
    <source>
        <dbReference type="Proteomes" id="UP000018721"/>
    </source>
</evidence>
<evidence type="ECO:0000256" key="1">
    <source>
        <dbReference type="SAM" id="MobiDB-lite"/>
    </source>
</evidence>
<evidence type="ECO:0000313" key="2">
    <source>
        <dbReference type="EMBL" id="ETI55036.1"/>
    </source>
</evidence>
<feature type="region of interest" description="Disordered" evidence="1">
    <location>
        <begin position="36"/>
        <end position="77"/>
    </location>
</feature>
<protein>
    <submittedName>
        <fullName evidence="2">Uncharacterized protein</fullName>
    </submittedName>
</protein>
<comment type="caution">
    <text evidence="2">The sequence shown here is derived from an EMBL/GenBank/DDBJ whole genome shotgun (WGS) entry which is preliminary data.</text>
</comment>
<proteinExistence type="predicted"/>
<keyword evidence="3" id="KW-1185">Reference proteome</keyword>
<name>V9FVD6_PHYNI</name>
<dbReference type="AlphaFoldDB" id="V9FVD6"/>
<accession>V9FVD6</accession>
<dbReference type="EMBL" id="ANIZ01000382">
    <property type="protein sequence ID" value="ETI55036.1"/>
    <property type="molecule type" value="Genomic_DNA"/>
</dbReference>
<sequence>MVIGSVLNSSPLPSEKLSATLTTPIMQEFVYFGMPKEKTVPTPSSGDQPGENLPNYSPAPVNCSRSIQQNTEPRKNS</sequence>
<dbReference type="HOGENOM" id="CLU_2643407_0_0_1"/>
<gene>
    <name evidence="2" type="ORF">F443_02248</name>
</gene>
<dbReference type="Proteomes" id="UP000018721">
    <property type="component" value="Unassembled WGS sequence"/>
</dbReference>
<organism evidence="2 3">
    <name type="scientific">Phytophthora nicotianae P1569</name>
    <dbReference type="NCBI Taxonomy" id="1317065"/>
    <lineage>
        <taxon>Eukaryota</taxon>
        <taxon>Sar</taxon>
        <taxon>Stramenopiles</taxon>
        <taxon>Oomycota</taxon>
        <taxon>Peronosporomycetes</taxon>
        <taxon>Peronosporales</taxon>
        <taxon>Peronosporaceae</taxon>
        <taxon>Phytophthora</taxon>
    </lineage>
</organism>